<dbReference type="AlphaFoldDB" id="A0A6A6PDK1"/>
<sequence length="210" mass="21751">MNAQPACLLLCASRAHPTAKGSSTLTGFIARRASPLRGLCPRGWRCSLQAAAPGQKCRPTVGVSVARAKGGGDGGGDDGGGGGSGCPRACHLAGAPHTWSHVRGAWRRRERRVARERGQADAPPASPRASQTRPRPLEPAPSSRSRAGIPLGLPPAATRGPDGRQMGGPRPWVELDLPAGAVTPGGYVIRAHDERPQATRSSSRLTFSTA</sequence>
<protein>
    <submittedName>
        <fullName evidence="2">Uncharacterized protein</fullName>
    </submittedName>
</protein>
<feature type="region of interest" description="Disordered" evidence="1">
    <location>
        <begin position="101"/>
        <end position="210"/>
    </location>
</feature>
<accession>A0A6A6PDK1</accession>
<dbReference type="EMBL" id="MU001670">
    <property type="protein sequence ID" value="KAF2461892.1"/>
    <property type="molecule type" value="Genomic_DNA"/>
</dbReference>
<dbReference type="Proteomes" id="UP000799766">
    <property type="component" value="Unassembled WGS sequence"/>
</dbReference>
<name>A0A6A6PDK1_9PEZI</name>
<proteinExistence type="predicted"/>
<evidence type="ECO:0000313" key="2">
    <source>
        <dbReference type="EMBL" id="KAF2461892.1"/>
    </source>
</evidence>
<evidence type="ECO:0000313" key="3">
    <source>
        <dbReference type="Proteomes" id="UP000799766"/>
    </source>
</evidence>
<feature type="compositionally biased region" description="Polar residues" evidence="1">
    <location>
        <begin position="198"/>
        <end position="210"/>
    </location>
</feature>
<gene>
    <name evidence="2" type="ORF">BDY21DRAFT_417914</name>
</gene>
<reference evidence="2" key="1">
    <citation type="journal article" date="2020" name="Stud. Mycol.">
        <title>101 Dothideomycetes genomes: a test case for predicting lifestyles and emergence of pathogens.</title>
        <authorList>
            <person name="Haridas S."/>
            <person name="Albert R."/>
            <person name="Binder M."/>
            <person name="Bloem J."/>
            <person name="Labutti K."/>
            <person name="Salamov A."/>
            <person name="Andreopoulos B."/>
            <person name="Baker S."/>
            <person name="Barry K."/>
            <person name="Bills G."/>
            <person name="Bluhm B."/>
            <person name="Cannon C."/>
            <person name="Castanera R."/>
            <person name="Culley D."/>
            <person name="Daum C."/>
            <person name="Ezra D."/>
            <person name="Gonzalez J."/>
            <person name="Henrissat B."/>
            <person name="Kuo A."/>
            <person name="Liang C."/>
            <person name="Lipzen A."/>
            <person name="Lutzoni F."/>
            <person name="Magnuson J."/>
            <person name="Mondo S."/>
            <person name="Nolan M."/>
            <person name="Ohm R."/>
            <person name="Pangilinan J."/>
            <person name="Park H.-J."/>
            <person name="Ramirez L."/>
            <person name="Alfaro M."/>
            <person name="Sun H."/>
            <person name="Tritt A."/>
            <person name="Yoshinaga Y."/>
            <person name="Zwiers L.-H."/>
            <person name="Turgeon B."/>
            <person name="Goodwin S."/>
            <person name="Spatafora J."/>
            <person name="Crous P."/>
            <person name="Grigoriev I."/>
        </authorList>
    </citation>
    <scope>NUCLEOTIDE SEQUENCE</scope>
    <source>
        <strain evidence="2">ATCC 16933</strain>
    </source>
</reference>
<organism evidence="2 3">
    <name type="scientific">Lineolata rhizophorae</name>
    <dbReference type="NCBI Taxonomy" id="578093"/>
    <lineage>
        <taxon>Eukaryota</taxon>
        <taxon>Fungi</taxon>
        <taxon>Dikarya</taxon>
        <taxon>Ascomycota</taxon>
        <taxon>Pezizomycotina</taxon>
        <taxon>Dothideomycetes</taxon>
        <taxon>Dothideomycetes incertae sedis</taxon>
        <taxon>Lineolatales</taxon>
        <taxon>Lineolataceae</taxon>
        <taxon>Lineolata</taxon>
    </lineage>
</organism>
<evidence type="ECO:0000256" key="1">
    <source>
        <dbReference type="SAM" id="MobiDB-lite"/>
    </source>
</evidence>
<keyword evidence="3" id="KW-1185">Reference proteome</keyword>